<dbReference type="SUPFAM" id="SSF51261">
    <property type="entry name" value="Duplicated hybrid motif"/>
    <property type="match status" value="1"/>
</dbReference>
<dbReference type="OrthoDB" id="9800107at2"/>
<organism evidence="3 4">
    <name type="scientific">Alteromonas sediminis</name>
    <dbReference type="NCBI Taxonomy" id="2259342"/>
    <lineage>
        <taxon>Bacteria</taxon>
        <taxon>Pseudomonadati</taxon>
        <taxon>Pseudomonadota</taxon>
        <taxon>Gammaproteobacteria</taxon>
        <taxon>Alteromonadales</taxon>
        <taxon>Alteromonadaceae</taxon>
        <taxon>Alteromonas/Salinimonas group</taxon>
        <taxon>Alteromonas</taxon>
    </lineage>
</organism>
<dbReference type="CDD" id="cd12797">
    <property type="entry name" value="M23_peptidase"/>
    <property type="match status" value="1"/>
</dbReference>
<evidence type="ECO:0000259" key="2">
    <source>
        <dbReference type="Pfam" id="PF01551"/>
    </source>
</evidence>
<gene>
    <name evidence="3" type="ORF">DRW07_02745</name>
</gene>
<name>A0A3N5YER6_9ALTE</name>
<dbReference type="Proteomes" id="UP000275281">
    <property type="component" value="Unassembled WGS sequence"/>
</dbReference>
<dbReference type="PANTHER" id="PTHR21666">
    <property type="entry name" value="PEPTIDASE-RELATED"/>
    <property type="match status" value="1"/>
</dbReference>
<accession>A0A3N5YER6</accession>
<dbReference type="PANTHER" id="PTHR21666:SF289">
    <property type="entry name" value="L-ALA--D-GLU ENDOPEPTIDASE"/>
    <property type="match status" value="1"/>
</dbReference>
<dbReference type="InterPro" id="IPR050570">
    <property type="entry name" value="Cell_wall_metabolism_enzyme"/>
</dbReference>
<feature type="domain" description="M23ase beta-sheet core" evidence="2">
    <location>
        <begin position="66"/>
        <end position="163"/>
    </location>
</feature>
<sequence>MSRQSDIDFEAFSFAEVVKLPPQYHVFDLTSGAMDMPPNFTYGVGKYNEHRPDIYSSPLFAGERDYHIGIDIFAPQHTEIHNFYDGVVYQRAYNGEALDYGYTLVLKYELNNTPLYALFGHLSKASYHNNPPGKIVAKGEQFAWMGPPEENGGWPAHLHLQLCYECPSRCDMPGVVNKADLEAALRLYPDPQKVLGKLY</sequence>
<dbReference type="RefSeq" id="WP_124026346.1">
    <property type="nucleotide sequence ID" value="NZ_JBHRSN010000005.1"/>
</dbReference>
<dbReference type="AlphaFoldDB" id="A0A3N5YER6"/>
<evidence type="ECO:0000313" key="4">
    <source>
        <dbReference type="Proteomes" id="UP000275281"/>
    </source>
</evidence>
<dbReference type="InterPro" id="IPR011055">
    <property type="entry name" value="Dup_hybrid_motif"/>
</dbReference>
<comment type="caution">
    <text evidence="3">The sequence shown here is derived from an EMBL/GenBank/DDBJ whole genome shotgun (WGS) entry which is preliminary data.</text>
</comment>
<proteinExistence type="predicted"/>
<dbReference type="GO" id="GO:0004222">
    <property type="term" value="F:metalloendopeptidase activity"/>
    <property type="evidence" value="ECO:0007669"/>
    <property type="project" value="TreeGrafter"/>
</dbReference>
<keyword evidence="4" id="KW-1185">Reference proteome</keyword>
<evidence type="ECO:0000256" key="1">
    <source>
        <dbReference type="ARBA" id="ARBA00022729"/>
    </source>
</evidence>
<reference evidence="3 4" key="1">
    <citation type="submission" date="2018-11" db="EMBL/GenBank/DDBJ databases">
        <authorList>
            <person name="Ye M.-Q."/>
            <person name="Du Z.-J."/>
        </authorList>
    </citation>
    <scope>NUCLEOTIDE SEQUENCE [LARGE SCALE GENOMIC DNA]</scope>
    <source>
        <strain evidence="3 4">U0105</strain>
    </source>
</reference>
<protein>
    <submittedName>
        <fullName evidence="3">Peptidase M23</fullName>
    </submittedName>
</protein>
<dbReference type="Gene3D" id="2.70.70.10">
    <property type="entry name" value="Glucose Permease (Domain IIA)"/>
    <property type="match status" value="1"/>
</dbReference>
<dbReference type="Pfam" id="PF01551">
    <property type="entry name" value="Peptidase_M23"/>
    <property type="match status" value="1"/>
</dbReference>
<dbReference type="InterPro" id="IPR016047">
    <property type="entry name" value="M23ase_b-sheet_dom"/>
</dbReference>
<keyword evidence="1" id="KW-0732">Signal</keyword>
<evidence type="ECO:0000313" key="3">
    <source>
        <dbReference type="EMBL" id="RPJ68345.1"/>
    </source>
</evidence>
<dbReference type="EMBL" id="RPOK01000001">
    <property type="protein sequence ID" value="RPJ68345.1"/>
    <property type="molecule type" value="Genomic_DNA"/>
</dbReference>